<protein>
    <recommendedName>
        <fullName evidence="2">Polysaccharide lyase 14 domain-containing protein</fullName>
    </recommendedName>
</protein>
<keyword evidence="1" id="KW-0472">Membrane</keyword>
<evidence type="ECO:0000259" key="2">
    <source>
        <dbReference type="Pfam" id="PF21294"/>
    </source>
</evidence>
<proteinExistence type="predicted"/>
<reference evidence="3" key="1">
    <citation type="submission" date="2021-02" db="EMBL/GenBank/DDBJ databases">
        <authorList>
            <person name="Nowell W R."/>
        </authorList>
    </citation>
    <scope>NUCLEOTIDE SEQUENCE</scope>
</reference>
<dbReference type="InterPro" id="IPR048958">
    <property type="entry name" value="Polysacc_lyase_14"/>
</dbReference>
<keyword evidence="1" id="KW-1133">Transmembrane helix</keyword>
<accession>A0A815UEC2</accession>
<keyword evidence="1" id="KW-0812">Transmembrane</keyword>
<dbReference type="Proteomes" id="UP000663828">
    <property type="component" value="Unassembled WGS sequence"/>
</dbReference>
<name>A0A815UEC2_ADIRI</name>
<keyword evidence="4" id="KW-1185">Reference proteome</keyword>
<dbReference type="EMBL" id="CAJNOR010004692">
    <property type="protein sequence ID" value="CAF1521486.1"/>
    <property type="molecule type" value="Genomic_DNA"/>
</dbReference>
<evidence type="ECO:0000256" key="1">
    <source>
        <dbReference type="SAM" id="Phobius"/>
    </source>
</evidence>
<evidence type="ECO:0000313" key="3">
    <source>
        <dbReference type="EMBL" id="CAF1521486.1"/>
    </source>
</evidence>
<gene>
    <name evidence="3" type="ORF">XAT740_LOCUS40828</name>
</gene>
<evidence type="ECO:0000313" key="4">
    <source>
        <dbReference type="Proteomes" id="UP000663828"/>
    </source>
</evidence>
<comment type="caution">
    <text evidence="3">The sequence shown here is derived from an EMBL/GenBank/DDBJ whole genome shotgun (WGS) entry which is preliminary data.</text>
</comment>
<sequence>MKFLTNISNNFYSINYFHCITVSFELVAINVILLGWISGLSAQMYQKIIDWNKYSHQQTYTDVMARSDFGSVTGWNINRAMISNGALRITVEKNALSGAGGLISNTKLPEGSAYELDFDVRFHSEFDWSRGGKVGFGFGIGNGNTGCNLPTDGAGGTLRLMWYNNPTTKRVYFHPYVYYYGMPGPCGSNFGKSYPATGSIERGRWYKVHMYVKSNTGSNTNGHVQIKIDGVAVIDQSIRWTTNDSKRLINNLSFHTFRGGKGDEWKSDKDGYIYYDNLYVRQISK</sequence>
<dbReference type="AlphaFoldDB" id="A0A815UEC2"/>
<dbReference type="PANTHER" id="PTHR40124">
    <property type="match status" value="1"/>
</dbReference>
<organism evidence="3 4">
    <name type="scientific">Adineta ricciae</name>
    <name type="common">Rotifer</name>
    <dbReference type="NCBI Taxonomy" id="249248"/>
    <lineage>
        <taxon>Eukaryota</taxon>
        <taxon>Metazoa</taxon>
        <taxon>Spiralia</taxon>
        <taxon>Gnathifera</taxon>
        <taxon>Rotifera</taxon>
        <taxon>Eurotatoria</taxon>
        <taxon>Bdelloidea</taxon>
        <taxon>Adinetida</taxon>
        <taxon>Adinetidae</taxon>
        <taxon>Adineta</taxon>
    </lineage>
</organism>
<dbReference type="Gene3D" id="2.60.120.200">
    <property type="match status" value="1"/>
</dbReference>
<feature type="domain" description="Polysaccharide lyase 14" evidence="2">
    <location>
        <begin position="112"/>
        <end position="278"/>
    </location>
</feature>
<dbReference type="Pfam" id="PF21294">
    <property type="entry name" value="Polysacc_lyase_14"/>
    <property type="match status" value="1"/>
</dbReference>
<feature type="transmembrane region" description="Helical" evidence="1">
    <location>
        <begin position="15"/>
        <end position="37"/>
    </location>
</feature>
<dbReference type="PANTHER" id="PTHR40124:SF1">
    <property type="entry name" value="DISAGGREGATASE RELATED REPEAT PROTEIN"/>
    <property type="match status" value="1"/>
</dbReference>